<sequence length="350" mass="40019">MKVSSENILEQIKPENNRTYFPNGSPNITSEGLFENVKTFTFIPEKVPNHPNYKFNVTLETIEKCSDLDHCWPLYPCENAKVIDGGKLLEKDMVFISWQLVNQTGEFILTILFQYQNRLVKCVDQNAIKLKKVVLQGKKLQQFQSKSVFYKYTNTADVSHVNCSIDKTAVAIHYMHCESCGFKFDLNCSEAGTTTNKYNTTYQFSEYSLSNPQFKSNFGGWKKHIIKSEAGSCNLTINRTNNGNPTKNDYWFIAFIDPHEQWLDSYEEKSTTTPDPPTHKITLTTTTKQPTTNIYPNKDNAVTDSENNSRSLEAIPTLQWLILTILLIVLMMSIVSIVLVGRNRNCRKTA</sequence>
<evidence type="ECO:0000256" key="1">
    <source>
        <dbReference type="SAM" id="MobiDB-lite"/>
    </source>
</evidence>
<keyword evidence="2" id="KW-0472">Membrane</keyword>
<name>A0AA38MJD1_9CUCU</name>
<evidence type="ECO:0000256" key="2">
    <source>
        <dbReference type="SAM" id="Phobius"/>
    </source>
</evidence>
<organism evidence="3 4">
    <name type="scientific">Zophobas morio</name>
    <dbReference type="NCBI Taxonomy" id="2755281"/>
    <lineage>
        <taxon>Eukaryota</taxon>
        <taxon>Metazoa</taxon>
        <taxon>Ecdysozoa</taxon>
        <taxon>Arthropoda</taxon>
        <taxon>Hexapoda</taxon>
        <taxon>Insecta</taxon>
        <taxon>Pterygota</taxon>
        <taxon>Neoptera</taxon>
        <taxon>Endopterygota</taxon>
        <taxon>Coleoptera</taxon>
        <taxon>Polyphaga</taxon>
        <taxon>Cucujiformia</taxon>
        <taxon>Tenebrionidae</taxon>
        <taxon>Zophobas</taxon>
    </lineage>
</organism>
<proteinExistence type="predicted"/>
<feature type="transmembrane region" description="Helical" evidence="2">
    <location>
        <begin position="318"/>
        <end position="340"/>
    </location>
</feature>
<comment type="caution">
    <text evidence="3">The sequence shown here is derived from an EMBL/GenBank/DDBJ whole genome shotgun (WGS) entry which is preliminary data.</text>
</comment>
<protein>
    <submittedName>
        <fullName evidence="3">Uncharacterized protein</fullName>
    </submittedName>
</protein>
<keyword evidence="2" id="KW-0812">Transmembrane</keyword>
<evidence type="ECO:0000313" key="3">
    <source>
        <dbReference type="EMBL" id="KAJ3659585.1"/>
    </source>
</evidence>
<dbReference type="EMBL" id="JALNTZ010000003">
    <property type="protein sequence ID" value="KAJ3659585.1"/>
    <property type="molecule type" value="Genomic_DNA"/>
</dbReference>
<feature type="region of interest" description="Disordered" evidence="1">
    <location>
        <begin position="288"/>
        <end position="307"/>
    </location>
</feature>
<dbReference type="Proteomes" id="UP001168821">
    <property type="component" value="Unassembled WGS sequence"/>
</dbReference>
<gene>
    <name evidence="3" type="ORF">Zmor_011268</name>
</gene>
<evidence type="ECO:0000313" key="4">
    <source>
        <dbReference type="Proteomes" id="UP001168821"/>
    </source>
</evidence>
<keyword evidence="2" id="KW-1133">Transmembrane helix</keyword>
<reference evidence="3" key="1">
    <citation type="journal article" date="2023" name="G3 (Bethesda)">
        <title>Whole genome assemblies of Zophobas morio and Tenebrio molitor.</title>
        <authorList>
            <person name="Kaur S."/>
            <person name="Stinson S.A."/>
            <person name="diCenzo G.C."/>
        </authorList>
    </citation>
    <scope>NUCLEOTIDE SEQUENCE</scope>
    <source>
        <strain evidence="3">QUZm001</strain>
    </source>
</reference>
<dbReference type="AlphaFoldDB" id="A0AA38MJD1"/>
<accession>A0AA38MJD1</accession>
<keyword evidence="4" id="KW-1185">Reference proteome</keyword>